<feature type="non-terminal residue" evidence="9">
    <location>
        <position position="1"/>
    </location>
</feature>
<gene>
    <name evidence="9" type="primary">Nlrp3_6</name>
    <name evidence="9" type="ORF">GTO96_0017161</name>
</gene>
<dbReference type="InterPro" id="IPR027417">
    <property type="entry name" value="P-loop_NTPase"/>
</dbReference>
<dbReference type="GO" id="GO:0005737">
    <property type="term" value="C:cytoplasm"/>
    <property type="evidence" value="ECO:0007669"/>
    <property type="project" value="UniProtKB-SubCell"/>
</dbReference>
<feature type="non-terminal residue" evidence="9">
    <location>
        <position position="979"/>
    </location>
</feature>
<evidence type="ECO:0000256" key="6">
    <source>
        <dbReference type="ARBA" id="ARBA00024347"/>
    </source>
</evidence>
<name>A0A8X7XD73_POLSE</name>
<feature type="domain" description="Pyrin" evidence="7">
    <location>
        <begin position="1"/>
        <end position="95"/>
    </location>
</feature>
<evidence type="ECO:0000256" key="5">
    <source>
        <dbReference type="ARBA" id="ARBA00022840"/>
    </source>
</evidence>
<evidence type="ECO:0000256" key="3">
    <source>
        <dbReference type="ARBA" id="ARBA00022737"/>
    </source>
</evidence>
<evidence type="ECO:0000259" key="8">
    <source>
        <dbReference type="PROSITE" id="PS50837"/>
    </source>
</evidence>
<dbReference type="SUPFAM" id="SSF52540">
    <property type="entry name" value="P-loop containing nucleoside triphosphate hydrolases"/>
    <property type="match status" value="1"/>
</dbReference>
<evidence type="ECO:0000256" key="1">
    <source>
        <dbReference type="ARBA" id="ARBA00004496"/>
    </source>
</evidence>
<dbReference type="SUPFAM" id="SSF52047">
    <property type="entry name" value="RNI-like"/>
    <property type="match status" value="1"/>
</dbReference>
<keyword evidence="5" id="KW-0067">ATP-binding</keyword>
<dbReference type="PANTHER" id="PTHR36542:SF2">
    <property type="entry name" value="GIG2-LIKE PROTEIN DRED-RELATED"/>
    <property type="match status" value="1"/>
</dbReference>
<dbReference type="SUPFAM" id="SSF47986">
    <property type="entry name" value="DEATH domain"/>
    <property type="match status" value="1"/>
</dbReference>
<sequence length="979" mass="113880">MDFLKKKLEKILKKLGHYQLKQFWNKLESFEKKHKCKHIPLSKLERAEKSAHPAVEITQLMVGHYGVKAEDVALDVLNEIGRKDLAVKFKDYSKQYKEEIKDNLVKIREYNSLPGETVDFNARYTKLILVKKNQQVEEKKMELEAKGKTHTHLMEKHRDSSINIEHLFSAIENERKEPKTVVIQGPSGIGKSFTVHKIMLDWASGKLFPDRFRYVFHLCCRELRIWENNSLEDLIMQCSDTLKPAIQEIQSDPKSVLFIFDGFDELKLFPEDGESKDGKNVATSVVIKLLRKNILREASLLITTRPTALHVLEKIVTIERCVEVVGFLEEEIKDYFIKSFQNEKEAISAFNIIEENKVVLSMCFVPIFCWIVCSIMKTGGQNSEQIMKNMQTDSQVMLHFINHLLEHHCMSSTSGKTEFLQKVNKLAFFGIREEKRVFTEKDLSMCSINTDNNETTFFSKLFFKADARRHVLYHFLHLTVQELFAAIYCVSRSSNEEIEQLLNDSLDTKNQSLIHVVRFIFGLSSVKSQEIMEDGCQIMSNNLRIHLHNWFPKAVMSFRDNPPFLLQLLYCLYEIQDAQFAAYAMTVLSQLNFRRYTLNIIDCTVIKYCIEHTDSLEQLDLCCCNLEEKEIKILWKVIFKSQDISYTEPVPDQVYVMFHGTTKQNAELIKKNGFRPSADGMLGRGVYVSRDLQKASRYPLDIDESQRYILKLLVNVGRVKKIDRQKHPMQKTWHDNGYDTAWVPPNCGMVPSGLEEDCVWDPRRIRVKEVMHPSSVLQTHQDMWLIMLPNLESCTLSKFIPSMASNFWEEIDSHVYIPACLETYDEPVQDRVYIMYHGTTKENAELIRKEGFKASKEGMLGKGVYVSRDIQKAGRYPLNIDESQRYVLKLLVNVGRVKKIDKQKHPMQKTWHDNGYDTAWVPPNCGMVPSGLEEDCIRDPRRIRVIEVMHPFLVLQIIRNQGIKNQCLAAERMLYAYNY</sequence>
<evidence type="ECO:0000313" key="9">
    <source>
        <dbReference type="EMBL" id="KAG2465937.1"/>
    </source>
</evidence>
<comment type="similarity">
    <text evidence="6">Belongs to the ARTD/PARP family.</text>
</comment>
<evidence type="ECO:0000313" key="10">
    <source>
        <dbReference type="Proteomes" id="UP000886611"/>
    </source>
</evidence>
<dbReference type="InterPro" id="IPR007111">
    <property type="entry name" value="NACHT_NTPase"/>
</dbReference>
<dbReference type="Pfam" id="PF17779">
    <property type="entry name" value="WHD_NOD2"/>
    <property type="match status" value="1"/>
</dbReference>
<dbReference type="FunFam" id="3.90.175.10:FF:000001">
    <property type="entry name" value="Grass carp reovirus (GCRV)-induced gene 2e"/>
    <property type="match status" value="2"/>
</dbReference>
<dbReference type="Pfam" id="PF02758">
    <property type="entry name" value="PYRIN"/>
    <property type="match status" value="1"/>
</dbReference>
<dbReference type="InterPro" id="IPR041075">
    <property type="entry name" value="NOD1/2_WH"/>
</dbReference>
<dbReference type="PROSITE" id="PS50837">
    <property type="entry name" value="NACHT"/>
    <property type="match status" value="1"/>
</dbReference>
<protein>
    <submittedName>
        <fullName evidence="9">NLRP3 protein</fullName>
    </submittedName>
</protein>
<accession>A0A8X7XD73</accession>
<dbReference type="EMBL" id="JAATIS010001721">
    <property type="protein sequence ID" value="KAG2465937.1"/>
    <property type="molecule type" value="Genomic_DNA"/>
</dbReference>
<keyword evidence="4" id="KW-0547">Nucleotide-binding</keyword>
<evidence type="ECO:0000256" key="2">
    <source>
        <dbReference type="ARBA" id="ARBA00022490"/>
    </source>
</evidence>
<reference evidence="9 10" key="1">
    <citation type="journal article" date="2021" name="Cell">
        <title>Tracing the genetic footprints of vertebrate landing in non-teleost ray-finned fishes.</title>
        <authorList>
            <person name="Bi X."/>
            <person name="Wang K."/>
            <person name="Yang L."/>
            <person name="Pan H."/>
            <person name="Jiang H."/>
            <person name="Wei Q."/>
            <person name="Fang M."/>
            <person name="Yu H."/>
            <person name="Zhu C."/>
            <person name="Cai Y."/>
            <person name="He Y."/>
            <person name="Gan X."/>
            <person name="Zeng H."/>
            <person name="Yu D."/>
            <person name="Zhu Y."/>
            <person name="Jiang H."/>
            <person name="Qiu Q."/>
            <person name="Yang H."/>
            <person name="Zhang Y.E."/>
            <person name="Wang W."/>
            <person name="Zhu M."/>
            <person name="He S."/>
            <person name="Zhang G."/>
        </authorList>
    </citation>
    <scope>NUCLEOTIDE SEQUENCE [LARGE SCALE GENOMIC DNA]</scope>
    <source>
        <strain evidence="9">Bchr_013</strain>
    </source>
</reference>
<evidence type="ECO:0000256" key="4">
    <source>
        <dbReference type="ARBA" id="ARBA00022741"/>
    </source>
</evidence>
<dbReference type="Proteomes" id="UP000886611">
    <property type="component" value="Unassembled WGS sequence"/>
</dbReference>
<dbReference type="Pfam" id="PF17776">
    <property type="entry name" value="NLRC4_HD2"/>
    <property type="match status" value="1"/>
</dbReference>
<organism evidence="9 10">
    <name type="scientific">Polypterus senegalus</name>
    <name type="common">Senegal bichir</name>
    <dbReference type="NCBI Taxonomy" id="55291"/>
    <lineage>
        <taxon>Eukaryota</taxon>
        <taxon>Metazoa</taxon>
        <taxon>Chordata</taxon>
        <taxon>Craniata</taxon>
        <taxon>Vertebrata</taxon>
        <taxon>Euteleostomi</taxon>
        <taxon>Actinopterygii</taxon>
        <taxon>Polypteriformes</taxon>
        <taxon>Polypteridae</taxon>
        <taxon>Polypterus</taxon>
    </lineage>
</organism>
<dbReference type="SUPFAM" id="SSF56399">
    <property type="entry name" value="ADP-ribosylation"/>
    <property type="match status" value="2"/>
</dbReference>
<dbReference type="Pfam" id="PF00644">
    <property type="entry name" value="PARP"/>
    <property type="match status" value="1"/>
</dbReference>
<dbReference type="Gene3D" id="3.40.50.300">
    <property type="entry name" value="P-loop containing nucleotide triphosphate hydrolases"/>
    <property type="match status" value="1"/>
</dbReference>
<keyword evidence="10" id="KW-1185">Reference proteome</keyword>
<feature type="domain" description="NACHT" evidence="8">
    <location>
        <begin position="179"/>
        <end position="373"/>
    </location>
</feature>
<dbReference type="PROSITE" id="PS50824">
    <property type="entry name" value="DAPIN"/>
    <property type="match status" value="1"/>
</dbReference>
<dbReference type="Gene3D" id="1.10.533.10">
    <property type="entry name" value="Death Domain, Fas"/>
    <property type="match status" value="1"/>
</dbReference>
<dbReference type="InterPro" id="IPR011029">
    <property type="entry name" value="DEATH-like_dom_sf"/>
</dbReference>
<dbReference type="SMART" id="SM01289">
    <property type="entry name" value="PYRIN"/>
    <property type="match status" value="1"/>
</dbReference>
<proteinExistence type="inferred from homology"/>
<keyword evidence="3" id="KW-0677">Repeat</keyword>
<keyword evidence="2" id="KW-0963">Cytoplasm</keyword>
<dbReference type="InterPro" id="IPR004020">
    <property type="entry name" value="DAPIN"/>
</dbReference>
<comment type="caution">
    <text evidence="9">The sequence shown here is derived from an EMBL/GenBank/DDBJ whole genome shotgun (WGS) entry which is preliminary data.</text>
</comment>
<dbReference type="Pfam" id="PF05729">
    <property type="entry name" value="NACHT"/>
    <property type="match status" value="1"/>
</dbReference>
<dbReference type="Pfam" id="PF14484">
    <property type="entry name" value="FISNA"/>
    <property type="match status" value="1"/>
</dbReference>
<comment type="subcellular location">
    <subcellularLocation>
        <location evidence="1">Cytoplasm</location>
    </subcellularLocation>
</comment>
<dbReference type="PANTHER" id="PTHR36542">
    <property type="entry name" value="GIG2-LIKE PROTEIN DRED-RELATED"/>
    <property type="match status" value="1"/>
</dbReference>
<dbReference type="InterPro" id="IPR012317">
    <property type="entry name" value="Poly(ADP-ribose)pol_cat_dom"/>
</dbReference>
<evidence type="ECO:0000259" key="7">
    <source>
        <dbReference type="PROSITE" id="PS50824"/>
    </source>
</evidence>
<dbReference type="GO" id="GO:0005524">
    <property type="term" value="F:ATP binding"/>
    <property type="evidence" value="ECO:0007669"/>
    <property type="project" value="UniProtKB-KW"/>
</dbReference>
<dbReference type="AlphaFoldDB" id="A0A8X7XD73"/>
<dbReference type="Gene3D" id="3.90.175.10">
    <property type="entry name" value="Diphtheria Toxin, domain 1"/>
    <property type="match status" value="2"/>
</dbReference>
<dbReference type="InterPro" id="IPR029495">
    <property type="entry name" value="NACHT-assoc"/>
</dbReference>
<dbReference type="InterPro" id="IPR041267">
    <property type="entry name" value="NLRP_HD2"/>
</dbReference>
<dbReference type="GO" id="GO:0003950">
    <property type="term" value="F:NAD+ poly-ADP-ribosyltransferase activity"/>
    <property type="evidence" value="ECO:0007669"/>
    <property type="project" value="InterPro"/>
</dbReference>